<sequence length="626" mass="72046">MDSNGLVILEQQKPNKLKEIDDPNLPITSHKSETVQLPITYESDNLQLPISDQTSVPFITRNFNFYGIIKTSKKKNITNKRVWDKVDHCLLCENNVTNFTRHLLRKHSNEIEVIRFMALPKGSAERKMEADILRNRGNFLLNVDGKTKIKPVRRPYEFETKTSHFKICKNVKIKSNARNQPQANGQNIILTFTETDEQLLKNVFPRMAPDQISLVAKSDNLIKAFRTRYLKCHEEKHLVAVVSQKMRTLASYLIAMKKENNQISSLEDCLTPNYASPSVILKLGQSLKQCCEIAEFIFFKEQHGNINQQENVKAVQNMKYLIETQWSHKISSNALKEITQNKWDKPAILPFTSDIKLFRNHLLKIENESYNKLKVNPENLHAYRNLQDSILALLNLHNHRRSGEIQRIHLDTYTNFISEISPKEIVQALSPMETELIKNFKQYLLQLRKIVSFINKDNPYLFPLTQSPNNCVRASDLIRKFGDECGAQHPENITSTRLRKHVATVTQLLNLSEGDIEQLSTFMENSVNVHKEYYRLSDNAFQVAKVGKLLFMMGKGQGNKYRGKSLDEIDIDVDELVSGEEEDSADEENEIIINQTTALKTIEFNKNKSNSSAKVKSQKQVKLGTK</sequence>
<gene>
    <name evidence="1" type="ORF">FWK35_00031573</name>
</gene>
<organism evidence="1 2">
    <name type="scientific">Aphis craccivora</name>
    <name type="common">Cowpea aphid</name>
    <dbReference type="NCBI Taxonomy" id="307492"/>
    <lineage>
        <taxon>Eukaryota</taxon>
        <taxon>Metazoa</taxon>
        <taxon>Ecdysozoa</taxon>
        <taxon>Arthropoda</taxon>
        <taxon>Hexapoda</taxon>
        <taxon>Insecta</taxon>
        <taxon>Pterygota</taxon>
        <taxon>Neoptera</taxon>
        <taxon>Paraneoptera</taxon>
        <taxon>Hemiptera</taxon>
        <taxon>Sternorrhyncha</taxon>
        <taxon>Aphidomorpha</taxon>
        <taxon>Aphidoidea</taxon>
        <taxon>Aphididae</taxon>
        <taxon>Aphidini</taxon>
        <taxon>Aphis</taxon>
        <taxon>Aphis</taxon>
    </lineage>
</organism>
<evidence type="ECO:0000313" key="1">
    <source>
        <dbReference type="EMBL" id="KAF0709040.1"/>
    </source>
</evidence>
<dbReference type="AlphaFoldDB" id="A0A6G0VTL5"/>
<keyword evidence="1" id="KW-0548">Nucleotidyltransferase</keyword>
<name>A0A6G0VTL5_APHCR</name>
<protein>
    <submittedName>
        <fullName evidence="1">Reverse transcriptase domain-containing protein</fullName>
    </submittedName>
</protein>
<dbReference type="GO" id="GO:0003964">
    <property type="term" value="F:RNA-directed DNA polymerase activity"/>
    <property type="evidence" value="ECO:0007669"/>
    <property type="project" value="UniProtKB-KW"/>
</dbReference>
<keyword evidence="1" id="KW-0695">RNA-directed DNA polymerase</keyword>
<proteinExistence type="predicted"/>
<comment type="caution">
    <text evidence="1">The sequence shown here is derived from an EMBL/GenBank/DDBJ whole genome shotgun (WGS) entry which is preliminary data.</text>
</comment>
<feature type="non-terminal residue" evidence="1">
    <location>
        <position position="626"/>
    </location>
</feature>
<reference evidence="1 2" key="1">
    <citation type="submission" date="2019-08" db="EMBL/GenBank/DDBJ databases">
        <title>Whole genome of Aphis craccivora.</title>
        <authorList>
            <person name="Voronova N.V."/>
            <person name="Shulinski R.S."/>
            <person name="Bandarenka Y.V."/>
            <person name="Zhorov D.G."/>
            <person name="Warner D."/>
        </authorList>
    </citation>
    <scope>NUCLEOTIDE SEQUENCE [LARGE SCALE GENOMIC DNA]</scope>
    <source>
        <strain evidence="1">180601</strain>
        <tissue evidence="1">Whole Body</tissue>
    </source>
</reference>
<dbReference type="PANTHER" id="PTHR33480:SF1">
    <property type="entry name" value="TYR RECOMBINASE DOMAIN-CONTAINING PROTEIN"/>
    <property type="match status" value="1"/>
</dbReference>
<dbReference type="Proteomes" id="UP000478052">
    <property type="component" value="Unassembled WGS sequence"/>
</dbReference>
<dbReference type="PANTHER" id="PTHR33480">
    <property type="entry name" value="SET DOMAIN-CONTAINING PROTEIN-RELATED"/>
    <property type="match status" value="1"/>
</dbReference>
<dbReference type="EMBL" id="VUJU01012017">
    <property type="protein sequence ID" value="KAF0709040.1"/>
    <property type="molecule type" value="Genomic_DNA"/>
</dbReference>
<keyword evidence="2" id="KW-1185">Reference proteome</keyword>
<dbReference type="OrthoDB" id="6597316at2759"/>
<accession>A0A6G0VTL5</accession>
<evidence type="ECO:0000313" key="2">
    <source>
        <dbReference type="Proteomes" id="UP000478052"/>
    </source>
</evidence>
<keyword evidence="1" id="KW-0808">Transferase</keyword>